<keyword evidence="2" id="KW-1185">Reference proteome</keyword>
<sequence>MGLCSRGGHTVKSHEPMRARKLRSRFQIEYQPVQSRILERGLSYGRQLDATQESAARYMAAVIARRGIKASELYVQKVGTGGIGKTGPPTWQERGRDVAGGDPPARTRLFIHGPEGMLDGIASIEFVEPQFYSNTCYNSRYFGRGSLNLRTMAVLGNPTSSPGGFSLWRS</sequence>
<dbReference type="AlphaFoldDB" id="A0A9P4KFK8"/>
<accession>A0A9P4KFK8</accession>
<gene>
    <name evidence="1" type="ORF">CC78DRAFT_577698</name>
</gene>
<reference evidence="2" key="1">
    <citation type="journal article" date="2020" name="Stud. Mycol.">
        <title>101 Dothideomycetes genomes: A test case for predicting lifestyles and emergence of pathogens.</title>
        <authorList>
            <person name="Haridas S."/>
            <person name="Albert R."/>
            <person name="Binder M."/>
            <person name="Bloem J."/>
            <person name="LaButti K."/>
            <person name="Salamov A."/>
            <person name="Andreopoulos B."/>
            <person name="Baker S."/>
            <person name="Barry K."/>
            <person name="Bills G."/>
            <person name="Bluhm B."/>
            <person name="Cannon C."/>
            <person name="Castanera R."/>
            <person name="Culley D."/>
            <person name="Daum C."/>
            <person name="Ezra D."/>
            <person name="Gonzalez J."/>
            <person name="Henrissat B."/>
            <person name="Kuo A."/>
            <person name="Liang C."/>
            <person name="Lipzen A."/>
            <person name="Lutzoni F."/>
            <person name="Magnuson J."/>
            <person name="Mondo S."/>
            <person name="Nolan M."/>
            <person name="Ohm R."/>
            <person name="Pangilinan J."/>
            <person name="Park H.-J."/>
            <person name="Ramirez L."/>
            <person name="Alfaro M."/>
            <person name="Sun H."/>
            <person name="Tritt A."/>
            <person name="Yoshinaga Y."/>
            <person name="Zwiers L.-H."/>
            <person name="Turgeon B."/>
            <person name="Goodwin S."/>
            <person name="Spatafora J."/>
            <person name="Crous P."/>
            <person name="Grigoriev I."/>
        </authorList>
    </citation>
    <scope>NUCLEOTIDE SEQUENCE [LARGE SCALE GENOMIC DNA]</scope>
    <source>
        <strain evidence="2">CBS 304.66</strain>
    </source>
</reference>
<protein>
    <submittedName>
        <fullName evidence="1">Uncharacterized protein</fullName>
    </submittedName>
</protein>
<dbReference type="EMBL" id="ML986595">
    <property type="protein sequence ID" value="KAF2266778.1"/>
    <property type="molecule type" value="Genomic_DNA"/>
</dbReference>
<comment type="caution">
    <text evidence="1">The sequence shown here is derived from an EMBL/GenBank/DDBJ whole genome shotgun (WGS) entry which is preliminary data.</text>
</comment>
<evidence type="ECO:0000313" key="2">
    <source>
        <dbReference type="Proteomes" id="UP000800093"/>
    </source>
</evidence>
<proteinExistence type="predicted"/>
<evidence type="ECO:0000313" key="1">
    <source>
        <dbReference type="EMBL" id="KAF2266778.1"/>
    </source>
</evidence>
<dbReference type="Proteomes" id="UP000800093">
    <property type="component" value="Unassembled WGS sequence"/>
</dbReference>
<name>A0A9P4KFK8_9PLEO</name>
<organism evidence="1 2">
    <name type="scientific">Lojkania enalia</name>
    <dbReference type="NCBI Taxonomy" id="147567"/>
    <lineage>
        <taxon>Eukaryota</taxon>
        <taxon>Fungi</taxon>
        <taxon>Dikarya</taxon>
        <taxon>Ascomycota</taxon>
        <taxon>Pezizomycotina</taxon>
        <taxon>Dothideomycetes</taxon>
        <taxon>Pleosporomycetidae</taxon>
        <taxon>Pleosporales</taxon>
        <taxon>Pleosporales incertae sedis</taxon>
        <taxon>Lojkania</taxon>
    </lineage>
</organism>